<organism evidence="1 2">
    <name type="scientific">Nonomuraea coxensis DSM 45129</name>
    <dbReference type="NCBI Taxonomy" id="1122611"/>
    <lineage>
        <taxon>Bacteria</taxon>
        <taxon>Bacillati</taxon>
        <taxon>Actinomycetota</taxon>
        <taxon>Actinomycetes</taxon>
        <taxon>Streptosporangiales</taxon>
        <taxon>Streptosporangiaceae</taxon>
        <taxon>Nonomuraea</taxon>
    </lineage>
</organism>
<gene>
    <name evidence="1" type="ORF">Nocox_39930</name>
</gene>
<dbReference type="RefSeq" id="WP_020545558.1">
    <property type="nucleotide sequence ID" value="NZ_CP068985.1"/>
</dbReference>
<accession>A0ABX8UCM6</accession>
<proteinExistence type="predicted"/>
<evidence type="ECO:0000313" key="1">
    <source>
        <dbReference type="EMBL" id="QYC45529.1"/>
    </source>
</evidence>
<keyword evidence="2" id="KW-1185">Reference proteome</keyword>
<evidence type="ECO:0000313" key="2">
    <source>
        <dbReference type="Proteomes" id="UP000824681"/>
    </source>
</evidence>
<name>A0ABX8UCM6_9ACTN</name>
<dbReference type="Proteomes" id="UP000824681">
    <property type="component" value="Chromosome"/>
</dbReference>
<reference evidence="1 2" key="1">
    <citation type="journal article" date="2021" name="ACS Chem. Biol.">
        <title>Genomic-Led Discovery of a Novel Glycopeptide Antibiotic by Nonomuraea coxensis DSM 45129.</title>
        <authorList>
            <person name="Yushchuk O."/>
            <person name="Vior N.M."/>
            <person name="Andreo-Vidal A."/>
            <person name="Berini F."/>
            <person name="Ruckert C."/>
            <person name="Busche T."/>
            <person name="Binda E."/>
            <person name="Kalinowski J."/>
            <person name="Truman A.W."/>
            <person name="Marinelli F."/>
        </authorList>
    </citation>
    <scope>NUCLEOTIDE SEQUENCE [LARGE SCALE GENOMIC DNA]</scope>
    <source>
        <strain evidence="1 2">DSM 45129</strain>
    </source>
</reference>
<dbReference type="EMBL" id="CP068985">
    <property type="protein sequence ID" value="QYC45529.1"/>
    <property type="molecule type" value="Genomic_DNA"/>
</dbReference>
<sequence length="107" mass="11412">MDSELRLVHGSLETASAHLRGDGTDYAAALRRLRQRGDAASWGDDGLLRPLVTAYSECTAIALAAYTHMSDLMGSTGDALALSSRRVSDVNEATVQDIGDLTDTSWV</sequence>
<protein>
    <submittedName>
        <fullName evidence="1">Uncharacterized protein</fullName>
    </submittedName>
</protein>